<evidence type="ECO:0000256" key="1">
    <source>
        <dbReference type="SAM" id="SignalP"/>
    </source>
</evidence>
<keyword evidence="3" id="KW-1185">Reference proteome</keyword>
<evidence type="ECO:0000313" key="3">
    <source>
        <dbReference type="Proteomes" id="UP000740413"/>
    </source>
</evidence>
<name>A0ABS5WIB0_9FLAO</name>
<organism evidence="2 3">
    <name type="scientific">Zobellia barbeyronii</name>
    <dbReference type="NCBI Taxonomy" id="2748009"/>
    <lineage>
        <taxon>Bacteria</taxon>
        <taxon>Pseudomonadati</taxon>
        <taxon>Bacteroidota</taxon>
        <taxon>Flavobacteriia</taxon>
        <taxon>Flavobacteriales</taxon>
        <taxon>Flavobacteriaceae</taxon>
        <taxon>Zobellia</taxon>
    </lineage>
</organism>
<dbReference type="Proteomes" id="UP000740413">
    <property type="component" value="Unassembled WGS sequence"/>
</dbReference>
<feature type="signal peptide" evidence="1">
    <location>
        <begin position="1"/>
        <end position="21"/>
    </location>
</feature>
<evidence type="ECO:0008006" key="4">
    <source>
        <dbReference type="Google" id="ProtNLM"/>
    </source>
</evidence>
<proteinExistence type="predicted"/>
<dbReference type="InterPro" id="IPR017946">
    <property type="entry name" value="PLC-like_Pdiesterase_TIM-brl"/>
</dbReference>
<dbReference type="Gene3D" id="3.20.20.190">
    <property type="entry name" value="Phosphatidylinositol (PI) phosphodiesterase"/>
    <property type="match status" value="1"/>
</dbReference>
<keyword evidence="1" id="KW-0732">Signal</keyword>
<comment type="caution">
    <text evidence="2">The sequence shown here is derived from an EMBL/GenBank/DDBJ whole genome shotgun (WGS) entry which is preliminary data.</text>
</comment>
<dbReference type="EMBL" id="JACATN010000005">
    <property type="protein sequence ID" value="MBT2162935.1"/>
    <property type="molecule type" value="Genomic_DNA"/>
</dbReference>
<feature type="chain" id="PRO_5046739389" description="Glycerophosphoryl diester phosphodiesterase" evidence="1">
    <location>
        <begin position="22"/>
        <end position="432"/>
    </location>
</feature>
<evidence type="ECO:0000313" key="2">
    <source>
        <dbReference type="EMBL" id="MBT2162935.1"/>
    </source>
</evidence>
<dbReference type="SUPFAM" id="SSF51695">
    <property type="entry name" value="PLC-like phosphodiesterases"/>
    <property type="match status" value="1"/>
</dbReference>
<protein>
    <recommendedName>
        <fullName evidence="4">Glycerophosphoryl diester phosphodiesterase</fullName>
    </recommendedName>
</protein>
<sequence length="432" mass="48710">MKNKAKIATLAFMCANLCIGASDINLIETEFTPITSAIAINEKTVTLSSHGFLAQQKSSFTISGQTEHIERGLTVIHFNSDETFEYKTYDTYSSPEAVDKLLLILKQLQVNKATFAILAHDSAVNGALNSSAELSEMGFIKLGTLKSREAYVMYNFSGVITEKVNDRSVIISEDVPDLSKDDKIYFPRITYEFEPNNNRYIAHAGGEINGVKSTNSKNALDENYKKGFRLFELDIIETLDKKLVAAHDWDMWARFTDYTGALPPSHSEFMKHKIYGDYTTLDLKGINAWFKAHPDATLVTDKVNDPVAFANQFIDKSRLLMELFSPMAVEEASQHGINAMISQGPLMKIKGDKIQWLAINNVKHVALSRRILSAQNKLMLQLRDEGIKVYVYNVNFDPGKDEKYVQENEIGLVYGMYADKWVFDTKVKKDSK</sequence>
<accession>A0ABS5WIB0</accession>
<reference evidence="3" key="1">
    <citation type="submission" date="2023-07" db="EMBL/GenBank/DDBJ databases">
        <title>Zobellia barbeyronii sp. nov., a new marine flavobacterium, isolated from green and red algae.</title>
        <authorList>
            <person name="Nedashkovskaya O.I."/>
            <person name="Otstavnykh N."/>
            <person name="Zhukova N."/>
            <person name="Guzev K."/>
            <person name="Chausova V."/>
            <person name="Tekutyeva L."/>
            <person name="Mikhailov V."/>
            <person name="Isaeva M."/>
        </authorList>
    </citation>
    <scope>NUCLEOTIDE SEQUENCE [LARGE SCALE GENOMIC DNA]</scope>
    <source>
        <strain evidence="3">KMM 6746</strain>
    </source>
</reference>
<dbReference type="RefSeq" id="WP_214612921.1">
    <property type="nucleotide sequence ID" value="NZ_JACATN010000005.1"/>
</dbReference>
<gene>
    <name evidence="2" type="ORF">HW347_16830</name>
</gene>